<gene>
    <name evidence="1" type="ORF">MM239_03455</name>
</gene>
<accession>A0ABS9UWA5</accession>
<proteinExistence type="predicted"/>
<dbReference type="RefSeq" id="WP_241346621.1">
    <property type="nucleotide sequence ID" value="NZ_JAKZGP010000005.1"/>
</dbReference>
<comment type="caution">
    <text evidence="1">The sequence shown here is derived from an EMBL/GenBank/DDBJ whole genome shotgun (WGS) entry which is preliminary data.</text>
</comment>
<name>A0ABS9UWA5_9BACT</name>
<organism evidence="1 2">
    <name type="scientific">Belliella filtrata</name>
    <dbReference type="NCBI Taxonomy" id="2923435"/>
    <lineage>
        <taxon>Bacteria</taxon>
        <taxon>Pseudomonadati</taxon>
        <taxon>Bacteroidota</taxon>
        <taxon>Cytophagia</taxon>
        <taxon>Cytophagales</taxon>
        <taxon>Cyclobacteriaceae</taxon>
        <taxon>Belliella</taxon>
    </lineage>
</organism>
<evidence type="ECO:0000313" key="1">
    <source>
        <dbReference type="EMBL" id="MCH7408440.1"/>
    </source>
</evidence>
<keyword evidence="2" id="KW-1185">Reference proteome</keyword>
<reference evidence="1" key="1">
    <citation type="submission" date="2022-03" db="EMBL/GenBank/DDBJ databases">
        <title>De novo assembled genomes of Belliella spp. (Cyclobacteriaceae) strains.</title>
        <authorList>
            <person name="Szabo A."/>
            <person name="Korponai K."/>
            <person name="Felfoldi T."/>
        </authorList>
    </citation>
    <scope>NUCLEOTIDE SEQUENCE</scope>
    <source>
        <strain evidence="1">DSM 111904</strain>
    </source>
</reference>
<protein>
    <submittedName>
        <fullName evidence="1">Uncharacterized protein</fullName>
    </submittedName>
</protein>
<evidence type="ECO:0000313" key="2">
    <source>
        <dbReference type="Proteomes" id="UP001165489"/>
    </source>
</evidence>
<dbReference type="EMBL" id="JAKZGP010000005">
    <property type="protein sequence ID" value="MCH7408440.1"/>
    <property type="molecule type" value="Genomic_DNA"/>
</dbReference>
<dbReference type="Proteomes" id="UP001165489">
    <property type="component" value="Unassembled WGS sequence"/>
</dbReference>
<sequence>MKYREEIRGTVANIVRNEIGKAEASKIIKTESQKLTIEDQLKFNEVVAIELMGLPEGSYVRYRIKPSEFTA</sequence>